<dbReference type="EMBL" id="SNWX01000001">
    <property type="protein sequence ID" value="TDO95162.1"/>
    <property type="molecule type" value="Genomic_DNA"/>
</dbReference>
<evidence type="ECO:0000313" key="3">
    <source>
        <dbReference type="Proteomes" id="UP000295064"/>
    </source>
</evidence>
<dbReference type="OrthoDB" id="2111795at2"/>
<evidence type="ECO:0000256" key="1">
    <source>
        <dbReference type="SAM" id="Coils"/>
    </source>
</evidence>
<dbReference type="RefSeq" id="WP_133513597.1">
    <property type="nucleotide sequence ID" value="NZ_SNWX01000001.1"/>
</dbReference>
<gene>
    <name evidence="2" type="ORF">DFR79_101161</name>
</gene>
<dbReference type="Proteomes" id="UP000295064">
    <property type="component" value="Unassembled WGS sequence"/>
</dbReference>
<evidence type="ECO:0000313" key="2">
    <source>
        <dbReference type="EMBL" id="TDO95162.1"/>
    </source>
</evidence>
<proteinExistence type="predicted"/>
<keyword evidence="1" id="KW-0175">Coiled coil</keyword>
<feature type="coiled-coil region" evidence="1">
    <location>
        <begin position="87"/>
        <end position="135"/>
    </location>
</feature>
<dbReference type="SUPFAM" id="SSF57997">
    <property type="entry name" value="Tropomyosin"/>
    <property type="match status" value="1"/>
</dbReference>
<reference evidence="2 3" key="1">
    <citation type="submission" date="2019-03" db="EMBL/GenBank/DDBJ databases">
        <title>Subsurface microbial communities from deep shales in Ohio and West Virginia, USA.</title>
        <authorList>
            <person name="Wrighton K."/>
        </authorList>
    </citation>
    <scope>NUCLEOTIDE SEQUENCE [LARGE SCALE GENOMIC DNA]</scope>
    <source>
        <strain evidence="2 3">MA284_T2</strain>
    </source>
</reference>
<protein>
    <submittedName>
        <fullName evidence="2">Uncharacterized protein</fullName>
    </submittedName>
</protein>
<sequence length="153" mass="17158">MEQDFLDSMRQIIKEEISPLEEKLDKNTEAISSIEVKLDENTEAIASIETKVDKNTEAIASIGTKVDENTEAIASIETKVDENTGGLNSVSRQLEENTLILKALEENKDYRNNQMDKLINDVAEIQGSIKHLEESFNNHSHEVKTEIGKVKVS</sequence>
<dbReference type="AlphaFoldDB" id="A0A4V3CFU6"/>
<accession>A0A4V3CFU6</accession>
<organism evidence="2 3">
    <name type="scientific">Halanaerobium saccharolyticum</name>
    <dbReference type="NCBI Taxonomy" id="43595"/>
    <lineage>
        <taxon>Bacteria</taxon>
        <taxon>Bacillati</taxon>
        <taxon>Bacillota</taxon>
        <taxon>Clostridia</taxon>
        <taxon>Halanaerobiales</taxon>
        <taxon>Halanaerobiaceae</taxon>
        <taxon>Halanaerobium</taxon>
    </lineage>
</organism>
<dbReference type="Gene3D" id="1.20.5.340">
    <property type="match status" value="1"/>
</dbReference>
<name>A0A4V3CFU6_9FIRM</name>
<comment type="caution">
    <text evidence="2">The sequence shown here is derived from an EMBL/GenBank/DDBJ whole genome shotgun (WGS) entry which is preliminary data.</text>
</comment>